<dbReference type="GeneID" id="6018279"/>
<name>A8PIH6_COPC7</name>
<protein>
    <submittedName>
        <fullName evidence="2">Uncharacterized protein</fullName>
    </submittedName>
</protein>
<keyword evidence="3" id="KW-1185">Reference proteome</keyword>
<dbReference type="HOGENOM" id="CLU_1061798_0_0_1"/>
<dbReference type="AlphaFoldDB" id="A8PIH6"/>
<reference evidence="2 3" key="1">
    <citation type="journal article" date="2010" name="Proc. Natl. Acad. Sci. U.S.A.">
        <title>Insights into evolution of multicellular fungi from the assembled chromosomes of the mushroom Coprinopsis cinerea (Coprinus cinereus).</title>
        <authorList>
            <person name="Stajich J.E."/>
            <person name="Wilke S.K."/>
            <person name="Ahren D."/>
            <person name="Au C.H."/>
            <person name="Birren B.W."/>
            <person name="Borodovsky M."/>
            <person name="Burns C."/>
            <person name="Canback B."/>
            <person name="Casselton L.A."/>
            <person name="Cheng C.K."/>
            <person name="Deng J."/>
            <person name="Dietrich F.S."/>
            <person name="Fargo D.C."/>
            <person name="Farman M.L."/>
            <person name="Gathman A.C."/>
            <person name="Goldberg J."/>
            <person name="Guigo R."/>
            <person name="Hoegger P.J."/>
            <person name="Hooker J.B."/>
            <person name="Huggins A."/>
            <person name="James T.Y."/>
            <person name="Kamada T."/>
            <person name="Kilaru S."/>
            <person name="Kodira C."/>
            <person name="Kues U."/>
            <person name="Kupfer D."/>
            <person name="Kwan H.S."/>
            <person name="Lomsadze A."/>
            <person name="Li W."/>
            <person name="Lilly W.W."/>
            <person name="Ma L.J."/>
            <person name="Mackey A.J."/>
            <person name="Manning G."/>
            <person name="Martin F."/>
            <person name="Muraguchi H."/>
            <person name="Natvig D.O."/>
            <person name="Palmerini H."/>
            <person name="Ramesh M.A."/>
            <person name="Rehmeyer C.J."/>
            <person name="Roe B.A."/>
            <person name="Shenoy N."/>
            <person name="Stanke M."/>
            <person name="Ter-Hovhannisyan V."/>
            <person name="Tunlid A."/>
            <person name="Velagapudi R."/>
            <person name="Vision T.J."/>
            <person name="Zeng Q."/>
            <person name="Zolan M.E."/>
            <person name="Pukkila P.J."/>
        </authorList>
    </citation>
    <scope>NUCLEOTIDE SEQUENCE [LARGE SCALE GENOMIC DNA]</scope>
    <source>
        <strain evidence="3">Okayama-7 / 130 / ATCC MYA-4618 / FGSC 9003</strain>
    </source>
</reference>
<dbReference type="Proteomes" id="UP000001861">
    <property type="component" value="Unassembled WGS sequence"/>
</dbReference>
<dbReference type="InParanoid" id="A8PIH6"/>
<evidence type="ECO:0000256" key="1">
    <source>
        <dbReference type="SAM" id="MobiDB-lite"/>
    </source>
</evidence>
<evidence type="ECO:0000313" key="2">
    <source>
        <dbReference type="EMBL" id="EAU80243.2"/>
    </source>
</evidence>
<sequence length="262" mass="29319">MLLTTNPLLQGLTRLRAQKLVNYISARLRHCATHLTDRAEDIDRVPGLFAACWHQFKLDFNHGLLVYALVSLQYPETISAPAFLKSLHRLLVEGGIDSCDAVKREANRHDPPYDDFGVPTSTAWWVDITGNSPPDTTPPNFPITHIIDAFNREPDDAWPPWHLPVIVPQGWDSTKARPLAQSFEDLEKRLLTAETELRSAMEAIDVFRDSDGTEVQACSQAIAESDEVPQSDLMDVRHSDDLEGSESDPMDHTTAALDRLEA</sequence>
<organism evidence="2 3">
    <name type="scientific">Coprinopsis cinerea (strain Okayama-7 / 130 / ATCC MYA-4618 / FGSC 9003)</name>
    <name type="common">Inky cap fungus</name>
    <name type="synonym">Hormographiella aspergillata</name>
    <dbReference type="NCBI Taxonomy" id="240176"/>
    <lineage>
        <taxon>Eukaryota</taxon>
        <taxon>Fungi</taxon>
        <taxon>Dikarya</taxon>
        <taxon>Basidiomycota</taxon>
        <taxon>Agaricomycotina</taxon>
        <taxon>Agaricomycetes</taxon>
        <taxon>Agaricomycetidae</taxon>
        <taxon>Agaricales</taxon>
        <taxon>Agaricineae</taxon>
        <taxon>Psathyrellaceae</taxon>
        <taxon>Coprinopsis</taxon>
    </lineage>
</organism>
<comment type="caution">
    <text evidence="2">The sequence shown here is derived from an EMBL/GenBank/DDBJ whole genome shotgun (WGS) entry which is preliminary data.</text>
</comment>
<dbReference type="EMBL" id="AACS02000002">
    <property type="protein sequence ID" value="EAU80243.2"/>
    <property type="molecule type" value="Genomic_DNA"/>
</dbReference>
<evidence type="ECO:0000313" key="3">
    <source>
        <dbReference type="Proteomes" id="UP000001861"/>
    </source>
</evidence>
<dbReference type="VEuPathDB" id="FungiDB:CC1G_13326"/>
<feature type="region of interest" description="Disordered" evidence="1">
    <location>
        <begin position="223"/>
        <end position="262"/>
    </location>
</feature>
<gene>
    <name evidence="2" type="ORF">CC1G_13326</name>
</gene>
<dbReference type="RefSeq" id="XP_001841574.2">
    <property type="nucleotide sequence ID" value="XM_001841522.2"/>
</dbReference>
<accession>A8PIH6</accession>
<proteinExistence type="predicted"/>
<dbReference type="KEGG" id="cci:CC1G_13326"/>